<proteinExistence type="predicted"/>
<dbReference type="Proteomes" id="UP001060170">
    <property type="component" value="Chromosome 7"/>
</dbReference>
<reference evidence="2" key="2">
    <citation type="journal article" date="2018" name="Mol. Plant Microbe Interact.">
        <title>Genome sequence resources for the wheat stripe rust pathogen (Puccinia striiformis f. sp. tritici) and the barley stripe rust pathogen (Puccinia striiformis f. sp. hordei).</title>
        <authorList>
            <person name="Xia C."/>
            <person name="Wang M."/>
            <person name="Yin C."/>
            <person name="Cornejo O.E."/>
            <person name="Hulbert S.H."/>
            <person name="Chen X."/>
        </authorList>
    </citation>
    <scope>NUCLEOTIDE SEQUENCE [LARGE SCALE GENOMIC DNA]</scope>
    <source>
        <strain evidence="2">93-210</strain>
    </source>
</reference>
<sequence>MNNLSPLLSGSFAGSHPNNIPDASNFMAIQPGPCCQYHLLCNCPLRQRPNQARSAFRPAPNHPKQTQFHQNLAGGFQLSNPIITPPGSTGVYPQPNPVDRFTNLSPQQHTTTPDSTLQPTCYYCRSSRTSANNFVANESLVEMAEIGDNVNDLNNLCFDHVVAEGLANVPIIDSGFSSTDFLSFLLCPPLTNSPAMILLPVSSHLSVQSRLTSLEIITADIVGPSKETAFNKGLFLLTICGVATGFTLDGRVVAHCDNSKGWIFLIKGTDQLIALALVDWPDRHLSAVDCSHPPPPTSAPAPVLKPTQVAAPLWQPVSTQENTVDTDFHPDKPLLRPGCLLLMSSSHKKYQWLYVFPFDGVATVALEREQMEAEGTDEDVVDLDLLVVGRHKTKLEQEYKVEVFFPLTCFYLTNLFASIT</sequence>
<protein>
    <submittedName>
        <fullName evidence="1">Uncharacterized protein</fullName>
    </submittedName>
</protein>
<reference evidence="2" key="1">
    <citation type="journal article" date="2018" name="BMC Genomics">
        <title>Genomic insights into host adaptation between the wheat stripe rust pathogen (Puccinia striiformis f. sp. tritici) and the barley stripe rust pathogen (Puccinia striiformis f. sp. hordei).</title>
        <authorList>
            <person name="Xia C."/>
            <person name="Wang M."/>
            <person name="Yin C."/>
            <person name="Cornejo O.E."/>
            <person name="Hulbert S.H."/>
            <person name="Chen X."/>
        </authorList>
    </citation>
    <scope>NUCLEOTIDE SEQUENCE [LARGE SCALE GENOMIC DNA]</scope>
    <source>
        <strain evidence="2">93-210</strain>
    </source>
</reference>
<keyword evidence="2" id="KW-1185">Reference proteome</keyword>
<accession>A0ACC0ECH0</accession>
<evidence type="ECO:0000313" key="2">
    <source>
        <dbReference type="Proteomes" id="UP001060170"/>
    </source>
</evidence>
<dbReference type="EMBL" id="CM045871">
    <property type="protein sequence ID" value="KAI7951258.1"/>
    <property type="molecule type" value="Genomic_DNA"/>
</dbReference>
<name>A0ACC0ECH0_9BASI</name>
<comment type="caution">
    <text evidence="1">The sequence shown here is derived from an EMBL/GenBank/DDBJ whole genome shotgun (WGS) entry which is preliminary data.</text>
</comment>
<gene>
    <name evidence="1" type="ORF">MJO28_006942</name>
</gene>
<organism evidence="1 2">
    <name type="scientific">Puccinia striiformis f. sp. tritici</name>
    <dbReference type="NCBI Taxonomy" id="168172"/>
    <lineage>
        <taxon>Eukaryota</taxon>
        <taxon>Fungi</taxon>
        <taxon>Dikarya</taxon>
        <taxon>Basidiomycota</taxon>
        <taxon>Pucciniomycotina</taxon>
        <taxon>Pucciniomycetes</taxon>
        <taxon>Pucciniales</taxon>
        <taxon>Pucciniaceae</taxon>
        <taxon>Puccinia</taxon>
    </lineage>
</organism>
<evidence type="ECO:0000313" key="1">
    <source>
        <dbReference type="EMBL" id="KAI7951258.1"/>
    </source>
</evidence>
<reference evidence="1 2" key="3">
    <citation type="journal article" date="2022" name="Microbiol. Spectr.">
        <title>Folding features and dynamics of 3D genome architecture in plant fungal pathogens.</title>
        <authorList>
            <person name="Xia C."/>
        </authorList>
    </citation>
    <scope>NUCLEOTIDE SEQUENCE [LARGE SCALE GENOMIC DNA]</scope>
    <source>
        <strain evidence="1 2">93-210</strain>
    </source>
</reference>